<dbReference type="SUPFAM" id="SSF48371">
    <property type="entry name" value="ARM repeat"/>
    <property type="match status" value="1"/>
</dbReference>
<dbReference type="GO" id="GO:0007018">
    <property type="term" value="P:microtubule-based movement"/>
    <property type="evidence" value="ECO:0007669"/>
    <property type="project" value="TreeGrafter"/>
</dbReference>
<dbReference type="GO" id="GO:0044782">
    <property type="term" value="P:cilium organization"/>
    <property type="evidence" value="ECO:0007669"/>
    <property type="project" value="TreeGrafter"/>
</dbReference>
<dbReference type="GO" id="GO:0005930">
    <property type="term" value="C:axoneme"/>
    <property type="evidence" value="ECO:0007669"/>
    <property type="project" value="TreeGrafter"/>
</dbReference>
<dbReference type="Gene3D" id="1.25.10.10">
    <property type="entry name" value="Leucine-rich Repeat Variant"/>
    <property type="match status" value="1"/>
</dbReference>
<accession>A0A9N6WYD1</accession>
<dbReference type="InterPro" id="IPR011989">
    <property type="entry name" value="ARM-like"/>
</dbReference>
<sequence length="359" mass="40356">MTHFGLHQTLIKLNPLSSITWSLLYHLSLDDRARILMSRTEVMHVVLDAILKEGDHATKIALAVNLSTTLRHSKIVVSDKYFSGILAKALSKKDLNLMKVLRNATNLCQPENSNFDNLIRECCQVIPKMSECFQAETVGFLSNLECVDWVQLSVREFLSWVIGCLKTASCAPNVQLSALLLLARISCKLESAKLILEFSLVSPLLALLRAQQEDDEFVLQVLYLLYQLSRHGESRHLILKLAPEIPAYLLDLMTDQNAQVRRVCEATLDLIAEEDKSRKEMIKEERFRLQNAQWIEAVTKSRFPSAGNVASSNSSLMGLYLRDADMLDHELSEVMSASSLGSPHSPRSLGSPERSLDVY</sequence>
<dbReference type="EMBL" id="OC988804">
    <property type="protein sequence ID" value="CAG4645459.1"/>
    <property type="molecule type" value="Genomic_DNA"/>
</dbReference>
<dbReference type="GO" id="GO:0016939">
    <property type="term" value="C:kinesin II complex"/>
    <property type="evidence" value="ECO:0007669"/>
    <property type="project" value="TreeGrafter"/>
</dbReference>
<protein>
    <submittedName>
        <fullName evidence="2">EOG090X049M</fullName>
    </submittedName>
</protein>
<evidence type="ECO:0000256" key="1">
    <source>
        <dbReference type="SAM" id="MobiDB-lite"/>
    </source>
</evidence>
<dbReference type="GO" id="GO:0019894">
    <property type="term" value="F:kinesin binding"/>
    <property type="evidence" value="ECO:0007669"/>
    <property type="project" value="InterPro"/>
</dbReference>
<dbReference type="PANTHER" id="PTHR15605:SF2">
    <property type="entry name" value="KINESIN-ASSOCIATED PROTEIN 3"/>
    <property type="match status" value="1"/>
</dbReference>
<evidence type="ECO:0000313" key="2">
    <source>
        <dbReference type="EMBL" id="CAG4645459.1"/>
    </source>
</evidence>
<dbReference type="GO" id="GO:0035869">
    <property type="term" value="C:ciliary transition zone"/>
    <property type="evidence" value="ECO:0007669"/>
    <property type="project" value="TreeGrafter"/>
</dbReference>
<gene>
    <name evidence="2" type="primary">EOG090X049M</name>
</gene>
<dbReference type="SMART" id="SM01297">
    <property type="entry name" value="KAP"/>
    <property type="match status" value="1"/>
</dbReference>
<name>A0A9N6WYD1_9CRUS</name>
<dbReference type="InterPro" id="IPR008658">
    <property type="entry name" value="KAP3"/>
</dbReference>
<dbReference type="InterPro" id="IPR016024">
    <property type="entry name" value="ARM-type_fold"/>
</dbReference>
<organism evidence="2">
    <name type="scientific">Lynceus sp. MCZ IZ 141354</name>
    <dbReference type="NCBI Taxonomy" id="1930659"/>
    <lineage>
        <taxon>Eukaryota</taxon>
        <taxon>Metazoa</taxon>
        <taxon>Ecdysozoa</taxon>
        <taxon>Arthropoda</taxon>
        <taxon>Crustacea</taxon>
        <taxon>Branchiopoda</taxon>
        <taxon>Diplostraca</taxon>
        <taxon>Laevicaudata</taxon>
        <taxon>Lynceidae</taxon>
        <taxon>Lynceus</taxon>
    </lineage>
</organism>
<dbReference type="Pfam" id="PF05804">
    <property type="entry name" value="KAP"/>
    <property type="match status" value="1"/>
</dbReference>
<proteinExistence type="predicted"/>
<feature type="region of interest" description="Disordered" evidence="1">
    <location>
        <begin position="336"/>
        <end position="359"/>
    </location>
</feature>
<dbReference type="PANTHER" id="PTHR15605">
    <property type="entry name" value="KINESIN-ASSOCIATED PROTEINS"/>
    <property type="match status" value="1"/>
</dbReference>
<dbReference type="AlphaFoldDB" id="A0A9N6WYD1"/>
<reference evidence="2" key="1">
    <citation type="submission" date="2021-04" db="EMBL/GenBank/DDBJ databases">
        <authorList>
            <person name="Cornetti L."/>
        </authorList>
    </citation>
    <scope>NUCLEOTIDE SEQUENCE</scope>
</reference>